<dbReference type="Gene3D" id="3.30.420.10">
    <property type="entry name" value="Ribonuclease H-like superfamily/Ribonuclease H"/>
    <property type="match status" value="1"/>
</dbReference>
<dbReference type="InterPro" id="IPR012337">
    <property type="entry name" value="RNaseH-like_sf"/>
</dbReference>
<evidence type="ECO:0000256" key="2">
    <source>
        <dbReference type="ARBA" id="ARBA00022490"/>
    </source>
</evidence>
<dbReference type="GO" id="GO:0008821">
    <property type="term" value="F:crossover junction DNA endonuclease activity"/>
    <property type="evidence" value="ECO:0007669"/>
    <property type="project" value="UniProtKB-UniRule"/>
</dbReference>
<dbReference type="GO" id="GO:0048476">
    <property type="term" value="C:Holliday junction resolvase complex"/>
    <property type="evidence" value="ECO:0007669"/>
    <property type="project" value="UniProtKB-UniRule"/>
</dbReference>
<evidence type="ECO:0000256" key="3">
    <source>
        <dbReference type="ARBA" id="ARBA00022722"/>
    </source>
</evidence>
<dbReference type="EC" id="3.1.21.10" evidence="13 14"/>
<keyword evidence="11 13" id="KW-0234">DNA repair</keyword>
<keyword evidence="4 13" id="KW-0479">Metal-binding</keyword>
<comment type="function">
    <text evidence="13">The RuvA-RuvB-RuvC complex processes Holliday junction (HJ) DNA during genetic recombination and DNA repair. Endonuclease that resolves HJ intermediates. Cleaves cruciform DNA by making single-stranded nicks across the HJ at symmetrical positions within the homologous arms, yielding a 5'-phosphate and a 3'-hydroxyl group; requires a central core of homology in the junction. The consensus cleavage sequence is 5'-(A/T)TT(C/G)-3'. Cleavage occurs on the 3'-side of the TT dinucleotide at the point of strand exchange. HJ branch migration catalyzed by RuvA-RuvB allows RuvC to scan DNA until it finds its consensus sequence, where it cleaves and resolves the cruciform DNA.</text>
</comment>
<comment type="caution">
    <text evidence="15">The sequence shown here is derived from an EMBL/GenBank/DDBJ whole genome shotgun (WGS) entry which is preliminary data.</text>
</comment>
<dbReference type="GO" id="GO:0006281">
    <property type="term" value="P:DNA repair"/>
    <property type="evidence" value="ECO:0007669"/>
    <property type="project" value="UniProtKB-UniRule"/>
</dbReference>
<evidence type="ECO:0000256" key="10">
    <source>
        <dbReference type="ARBA" id="ARBA00023172"/>
    </source>
</evidence>
<dbReference type="HAMAP" id="MF_00034">
    <property type="entry name" value="RuvC"/>
    <property type="match status" value="1"/>
</dbReference>
<name>A0A6N9YS22_9ACTN</name>
<keyword evidence="16" id="KW-1185">Reference proteome</keyword>
<feature type="binding site" evidence="13">
    <location>
        <position position="141"/>
    </location>
    <ligand>
        <name>Mg(2+)</name>
        <dbReference type="ChEBI" id="CHEBI:18420"/>
        <label>1</label>
    </ligand>
</feature>
<dbReference type="GO" id="GO:0003677">
    <property type="term" value="F:DNA binding"/>
    <property type="evidence" value="ECO:0007669"/>
    <property type="project" value="UniProtKB-KW"/>
</dbReference>
<evidence type="ECO:0000256" key="7">
    <source>
        <dbReference type="ARBA" id="ARBA00022801"/>
    </source>
</evidence>
<comment type="similarity">
    <text evidence="1 13">Belongs to the RuvC family.</text>
</comment>
<dbReference type="CDD" id="cd16962">
    <property type="entry name" value="RuvC"/>
    <property type="match status" value="1"/>
</dbReference>
<dbReference type="SUPFAM" id="SSF53098">
    <property type="entry name" value="Ribonuclease H-like"/>
    <property type="match status" value="1"/>
</dbReference>
<feature type="binding site" evidence="13">
    <location>
        <position position="7"/>
    </location>
    <ligand>
        <name>Mg(2+)</name>
        <dbReference type="ChEBI" id="CHEBI:18420"/>
        <label>1</label>
    </ligand>
</feature>
<dbReference type="Pfam" id="PF02075">
    <property type="entry name" value="RuvC"/>
    <property type="match status" value="1"/>
</dbReference>
<evidence type="ECO:0000256" key="14">
    <source>
        <dbReference type="NCBIfam" id="TIGR00228"/>
    </source>
</evidence>
<dbReference type="EMBL" id="JAAGOB010000012">
    <property type="protein sequence ID" value="NED97599.1"/>
    <property type="molecule type" value="Genomic_DNA"/>
</dbReference>
<feature type="active site" evidence="13">
    <location>
        <position position="141"/>
    </location>
</feature>
<dbReference type="GO" id="GO:0005737">
    <property type="term" value="C:cytoplasm"/>
    <property type="evidence" value="ECO:0007669"/>
    <property type="project" value="UniProtKB-SubCell"/>
</dbReference>
<evidence type="ECO:0000256" key="11">
    <source>
        <dbReference type="ARBA" id="ARBA00023204"/>
    </source>
</evidence>
<protein>
    <recommendedName>
        <fullName evidence="13 14">Crossover junction endodeoxyribonuclease RuvC</fullName>
        <ecNumber evidence="13 14">3.1.21.10</ecNumber>
    </recommendedName>
    <alternativeName>
        <fullName evidence="13">Holliday junction nuclease RuvC</fullName>
    </alternativeName>
    <alternativeName>
        <fullName evidence="13">Holliday junction resolvase RuvC</fullName>
    </alternativeName>
</protein>
<dbReference type="GO" id="GO:0000287">
    <property type="term" value="F:magnesium ion binding"/>
    <property type="evidence" value="ECO:0007669"/>
    <property type="project" value="UniProtKB-UniRule"/>
</dbReference>
<dbReference type="InterPro" id="IPR036397">
    <property type="entry name" value="RNaseH_sf"/>
</dbReference>
<comment type="cofactor">
    <cofactor evidence="13">
        <name>Mg(2+)</name>
        <dbReference type="ChEBI" id="CHEBI:18420"/>
    </cofactor>
    <text evidence="13">Binds 2 Mg(2+) ion per subunit.</text>
</comment>
<evidence type="ECO:0000256" key="6">
    <source>
        <dbReference type="ARBA" id="ARBA00022763"/>
    </source>
</evidence>
<dbReference type="PANTHER" id="PTHR30194">
    <property type="entry name" value="CROSSOVER JUNCTION ENDODEOXYRIBONUCLEASE RUVC"/>
    <property type="match status" value="1"/>
</dbReference>
<dbReference type="PRINTS" id="PR00696">
    <property type="entry name" value="RSOLVASERUVC"/>
</dbReference>
<keyword evidence="6 13" id="KW-0227">DNA damage</keyword>
<evidence type="ECO:0000256" key="1">
    <source>
        <dbReference type="ARBA" id="ARBA00009518"/>
    </source>
</evidence>
<keyword evidence="3 13" id="KW-0540">Nuclease</keyword>
<comment type="subunit">
    <text evidence="13">Homodimer which binds Holliday junction (HJ) DNA. The HJ becomes 2-fold symmetrical on binding to RuvC with unstacked arms; it has a different conformation from HJ DNA in complex with RuvA. In the full resolvosome a probable DNA-RuvA(4)-RuvB(12)-RuvC(2) complex forms which resolves the HJ.</text>
</comment>
<dbReference type="PROSITE" id="PS01321">
    <property type="entry name" value="RUVC"/>
    <property type="match status" value="1"/>
</dbReference>
<feature type="binding site" evidence="13">
    <location>
        <position position="68"/>
    </location>
    <ligand>
        <name>Mg(2+)</name>
        <dbReference type="ChEBI" id="CHEBI:18420"/>
        <label>2</label>
    </ligand>
</feature>
<keyword evidence="2 13" id="KW-0963">Cytoplasm</keyword>
<evidence type="ECO:0000313" key="15">
    <source>
        <dbReference type="EMBL" id="NED97599.1"/>
    </source>
</evidence>
<evidence type="ECO:0000256" key="13">
    <source>
        <dbReference type="HAMAP-Rule" id="MF_00034"/>
    </source>
</evidence>
<dbReference type="PANTHER" id="PTHR30194:SF3">
    <property type="entry name" value="CROSSOVER JUNCTION ENDODEOXYRIBONUCLEASE RUVC"/>
    <property type="match status" value="1"/>
</dbReference>
<organism evidence="15 16">
    <name type="scientific">Phytoactinopolyspora alkaliphila</name>
    <dbReference type="NCBI Taxonomy" id="1783498"/>
    <lineage>
        <taxon>Bacteria</taxon>
        <taxon>Bacillati</taxon>
        <taxon>Actinomycetota</taxon>
        <taxon>Actinomycetes</taxon>
        <taxon>Jiangellales</taxon>
        <taxon>Jiangellaceae</taxon>
        <taxon>Phytoactinopolyspora</taxon>
    </lineage>
</organism>
<dbReference type="InterPro" id="IPR002176">
    <property type="entry name" value="X-over_junc_endoDNase_RuvC"/>
</dbReference>
<gene>
    <name evidence="13 15" type="primary">ruvC</name>
    <name evidence="15" type="ORF">G1H11_20070</name>
</gene>
<evidence type="ECO:0000256" key="4">
    <source>
        <dbReference type="ARBA" id="ARBA00022723"/>
    </source>
</evidence>
<evidence type="ECO:0000256" key="8">
    <source>
        <dbReference type="ARBA" id="ARBA00022842"/>
    </source>
</evidence>
<keyword evidence="8 13" id="KW-0460">Magnesium</keyword>
<keyword evidence="10 13" id="KW-0233">DNA recombination</keyword>
<feature type="active site" evidence="13">
    <location>
        <position position="68"/>
    </location>
</feature>
<comment type="subcellular location">
    <subcellularLocation>
        <location evidence="13">Cytoplasm</location>
    </subcellularLocation>
</comment>
<sequence>MRVLGVDPGLTRCGVGVVEGAPGRPLRLVAVDVIRTSSQLELGERLLAIESVLEKWIVEHAPDSVAVERVFSQHNVRTVMGTAQASGIAALVAARRGLPVATHTPSEVKAAVSGNGRADKEQVAFMVMRLLRLAGKPTPADASDALALAICQVWRGGAASRLAAAAAKNGARR</sequence>
<keyword evidence="7 13" id="KW-0378">Hydrolase</keyword>
<evidence type="ECO:0000256" key="9">
    <source>
        <dbReference type="ARBA" id="ARBA00023125"/>
    </source>
</evidence>
<dbReference type="RefSeq" id="WP_163820372.1">
    <property type="nucleotide sequence ID" value="NZ_JAAGOB010000012.1"/>
</dbReference>
<dbReference type="AlphaFoldDB" id="A0A6N9YS22"/>
<dbReference type="Proteomes" id="UP000469185">
    <property type="component" value="Unassembled WGS sequence"/>
</dbReference>
<evidence type="ECO:0000256" key="5">
    <source>
        <dbReference type="ARBA" id="ARBA00022759"/>
    </source>
</evidence>
<reference evidence="15 16" key="1">
    <citation type="submission" date="2020-02" db="EMBL/GenBank/DDBJ databases">
        <authorList>
            <person name="Li X.-J."/>
            <person name="Feng X.-M."/>
        </authorList>
    </citation>
    <scope>NUCLEOTIDE SEQUENCE [LARGE SCALE GENOMIC DNA]</scope>
    <source>
        <strain evidence="15 16">CGMCC 4.7225</strain>
    </source>
</reference>
<keyword evidence="5 13" id="KW-0255">Endonuclease</keyword>
<dbReference type="FunFam" id="3.30.420.10:FF:000002">
    <property type="entry name" value="Crossover junction endodeoxyribonuclease RuvC"/>
    <property type="match status" value="1"/>
</dbReference>
<dbReference type="InterPro" id="IPR020563">
    <property type="entry name" value="X-over_junc_endoDNase_Mg_BS"/>
</dbReference>
<accession>A0A6N9YS22</accession>
<evidence type="ECO:0000313" key="16">
    <source>
        <dbReference type="Proteomes" id="UP000469185"/>
    </source>
</evidence>
<keyword evidence="9 13" id="KW-0238">DNA-binding</keyword>
<feature type="active site" evidence="13">
    <location>
        <position position="7"/>
    </location>
</feature>
<evidence type="ECO:0000256" key="12">
    <source>
        <dbReference type="ARBA" id="ARBA00029354"/>
    </source>
</evidence>
<proteinExistence type="inferred from homology"/>
<comment type="catalytic activity">
    <reaction evidence="12 13">
        <text>Endonucleolytic cleavage at a junction such as a reciprocal single-stranded crossover between two homologous DNA duplexes (Holliday junction).</text>
        <dbReference type="EC" id="3.1.21.10"/>
    </reaction>
</comment>
<dbReference type="NCBIfam" id="TIGR00228">
    <property type="entry name" value="ruvC"/>
    <property type="match status" value="1"/>
</dbReference>
<dbReference type="GO" id="GO:0006310">
    <property type="term" value="P:DNA recombination"/>
    <property type="evidence" value="ECO:0007669"/>
    <property type="project" value="UniProtKB-UniRule"/>
</dbReference>